<name>A0AAE1MJ77_9FABA</name>
<dbReference type="EMBL" id="JAWXYG010000007">
    <property type="protein sequence ID" value="KAK4266725.1"/>
    <property type="molecule type" value="Genomic_DNA"/>
</dbReference>
<comment type="caution">
    <text evidence="2">The sequence shown here is derived from an EMBL/GenBank/DDBJ whole genome shotgun (WGS) entry which is preliminary data.</text>
</comment>
<evidence type="ECO:0000313" key="3">
    <source>
        <dbReference type="Proteomes" id="UP001293593"/>
    </source>
</evidence>
<evidence type="ECO:0000256" key="1">
    <source>
        <dbReference type="SAM" id="MobiDB-lite"/>
    </source>
</evidence>
<reference evidence="2" key="1">
    <citation type="submission" date="2023-10" db="EMBL/GenBank/DDBJ databases">
        <title>Chromosome-level genome of the transformable northern wattle, Acacia crassicarpa.</title>
        <authorList>
            <person name="Massaro I."/>
            <person name="Sinha N.R."/>
            <person name="Poethig S."/>
            <person name="Leichty A.R."/>
        </authorList>
    </citation>
    <scope>NUCLEOTIDE SEQUENCE</scope>
    <source>
        <strain evidence="2">Acra3RX</strain>
        <tissue evidence="2">Leaf</tissue>
    </source>
</reference>
<gene>
    <name evidence="2" type="ORF">QN277_023611</name>
</gene>
<dbReference type="PANTHER" id="PTHR36764">
    <property type="entry name" value="TRNA (ILE)-LYSIDINE SYNTHASE"/>
    <property type="match status" value="1"/>
</dbReference>
<sequence length="97" mass="11290">MVAISLYIGNLHRVPDVPHRWLLPSPKISLKDFKFLLLRRSKALSRLRTATSSSSNPNPNPNSFCENIQRNSENKNKKSNIYNINLKICCELLRLWR</sequence>
<protein>
    <submittedName>
        <fullName evidence="2">Uncharacterized protein</fullName>
    </submittedName>
</protein>
<keyword evidence="3" id="KW-1185">Reference proteome</keyword>
<accession>A0AAE1MJ77</accession>
<dbReference type="GO" id="GO:0009507">
    <property type="term" value="C:chloroplast"/>
    <property type="evidence" value="ECO:0007669"/>
    <property type="project" value="TreeGrafter"/>
</dbReference>
<feature type="region of interest" description="Disordered" evidence="1">
    <location>
        <begin position="47"/>
        <end position="70"/>
    </location>
</feature>
<organism evidence="2 3">
    <name type="scientific">Acacia crassicarpa</name>
    <name type="common">northern wattle</name>
    <dbReference type="NCBI Taxonomy" id="499986"/>
    <lineage>
        <taxon>Eukaryota</taxon>
        <taxon>Viridiplantae</taxon>
        <taxon>Streptophyta</taxon>
        <taxon>Embryophyta</taxon>
        <taxon>Tracheophyta</taxon>
        <taxon>Spermatophyta</taxon>
        <taxon>Magnoliopsida</taxon>
        <taxon>eudicotyledons</taxon>
        <taxon>Gunneridae</taxon>
        <taxon>Pentapetalae</taxon>
        <taxon>rosids</taxon>
        <taxon>fabids</taxon>
        <taxon>Fabales</taxon>
        <taxon>Fabaceae</taxon>
        <taxon>Caesalpinioideae</taxon>
        <taxon>mimosoid clade</taxon>
        <taxon>Acacieae</taxon>
        <taxon>Acacia</taxon>
    </lineage>
</organism>
<dbReference type="PANTHER" id="PTHR36764:SF1">
    <property type="entry name" value="TRNA (ILE)-LYSIDINE SYNTHASE"/>
    <property type="match status" value="1"/>
</dbReference>
<feature type="compositionally biased region" description="Low complexity" evidence="1">
    <location>
        <begin position="47"/>
        <end position="63"/>
    </location>
</feature>
<dbReference type="Proteomes" id="UP001293593">
    <property type="component" value="Unassembled WGS sequence"/>
</dbReference>
<dbReference type="AlphaFoldDB" id="A0AAE1MJ77"/>
<evidence type="ECO:0000313" key="2">
    <source>
        <dbReference type="EMBL" id="KAK4266725.1"/>
    </source>
</evidence>
<proteinExistence type="predicted"/>